<reference evidence="2" key="1">
    <citation type="journal article" date="2021" name="Front. Microbiol.">
        <title>Comprehensive Comparative Genomics and Phenotyping of Methylobacterium Species.</title>
        <authorList>
            <person name="Alessa O."/>
            <person name="Ogura Y."/>
            <person name="Fujitani Y."/>
            <person name="Takami H."/>
            <person name="Hayashi T."/>
            <person name="Sahin N."/>
            <person name="Tani A."/>
        </authorList>
    </citation>
    <scope>NUCLEOTIDE SEQUENCE</scope>
    <source>
        <strain evidence="2">DSM 23632</strain>
    </source>
</reference>
<organism evidence="2 3">
    <name type="scientific">Methylobacterium trifolii</name>
    <dbReference type="NCBI Taxonomy" id="1003092"/>
    <lineage>
        <taxon>Bacteria</taxon>
        <taxon>Pseudomonadati</taxon>
        <taxon>Pseudomonadota</taxon>
        <taxon>Alphaproteobacteria</taxon>
        <taxon>Hyphomicrobiales</taxon>
        <taxon>Methylobacteriaceae</taxon>
        <taxon>Methylobacterium</taxon>
    </lineage>
</organism>
<reference evidence="2" key="2">
    <citation type="submission" date="2021-08" db="EMBL/GenBank/DDBJ databases">
        <authorList>
            <person name="Tani A."/>
            <person name="Ola A."/>
            <person name="Ogura Y."/>
            <person name="Katsura K."/>
            <person name="Hayashi T."/>
        </authorList>
    </citation>
    <scope>NUCLEOTIDE SEQUENCE</scope>
    <source>
        <strain evidence="2">DSM 23632</strain>
    </source>
</reference>
<evidence type="ECO:0000313" key="2">
    <source>
        <dbReference type="EMBL" id="GJE58182.1"/>
    </source>
</evidence>
<dbReference type="Proteomes" id="UP001055057">
    <property type="component" value="Unassembled WGS sequence"/>
</dbReference>
<accession>A0ABQ4TU20</accession>
<comment type="caution">
    <text evidence="2">The sequence shown here is derived from an EMBL/GenBank/DDBJ whole genome shotgun (WGS) entry which is preliminary data.</text>
</comment>
<keyword evidence="3" id="KW-1185">Reference proteome</keyword>
<feature type="chain" id="PRO_5046769902" evidence="1">
    <location>
        <begin position="27"/>
        <end position="146"/>
    </location>
</feature>
<evidence type="ECO:0000313" key="3">
    <source>
        <dbReference type="Proteomes" id="UP001055057"/>
    </source>
</evidence>
<protein>
    <submittedName>
        <fullName evidence="2">Uncharacterized protein</fullName>
    </submittedName>
</protein>
<feature type="signal peptide" evidence="1">
    <location>
        <begin position="1"/>
        <end position="26"/>
    </location>
</feature>
<proteinExistence type="predicted"/>
<keyword evidence="1" id="KW-0732">Signal</keyword>
<evidence type="ECO:0000256" key="1">
    <source>
        <dbReference type="SAM" id="SignalP"/>
    </source>
</evidence>
<name>A0ABQ4TU20_9HYPH</name>
<gene>
    <name evidence="2" type="ORF">MPOCJGCO_0261</name>
</gene>
<dbReference type="EMBL" id="BPRB01000012">
    <property type="protein sequence ID" value="GJE58182.1"/>
    <property type="molecule type" value="Genomic_DNA"/>
</dbReference>
<dbReference type="RefSeq" id="WP_238180812.1">
    <property type="nucleotide sequence ID" value="NZ_BPRB01000012.1"/>
</dbReference>
<sequence>MTMTPWTRRACLAAAGLMLSGVGASADCLRTITNRSGYVLVASQDGGPPITLLPGRSATVRLARPGTIALSASCGAGAPVAEAVFDYEAVQDRCFVRLGDRLFSRQLGAGFWGAQGTAPFTVNTPRQGDLVLGPLPGGCPVLDRRG</sequence>